<dbReference type="EMBL" id="MZ443782">
    <property type="protein sequence ID" value="UAW96181.1"/>
    <property type="molecule type" value="Genomic_DNA"/>
</dbReference>
<evidence type="ECO:0000313" key="1">
    <source>
        <dbReference type="EMBL" id="UAW96181.1"/>
    </source>
</evidence>
<dbReference type="Proteomes" id="UP000827953">
    <property type="component" value="Segment"/>
</dbReference>
<name>A0AAE8XQ00_9CAUD</name>
<organism evidence="1 2">
    <name type="scientific">Erwinia phage pEa_SNUABM_16</name>
    <dbReference type="NCBI Taxonomy" id="2869544"/>
    <lineage>
        <taxon>Viruses</taxon>
        <taxon>Duplodnaviria</taxon>
        <taxon>Heunggongvirae</taxon>
        <taxon>Uroviricota</taxon>
        <taxon>Caudoviricetes</taxon>
        <taxon>Alexandravirus</taxon>
        <taxon>Alexandravirus SNUABM16</taxon>
    </lineage>
</organism>
<proteinExistence type="predicted"/>
<evidence type="ECO:0000313" key="2">
    <source>
        <dbReference type="Proteomes" id="UP000827953"/>
    </source>
</evidence>
<accession>A0AAE8XQ00</accession>
<gene>
    <name evidence="1" type="ORF">pEaSNUABM16_00037</name>
</gene>
<reference evidence="1 2" key="1">
    <citation type="submission" date="2021-06" db="EMBL/GenBank/DDBJ databases">
        <title>Complete genome sequence of Erwinia phage pEa_SNUABM_16.</title>
        <authorList>
            <person name="Kim S.G."/>
            <person name="Park S.C."/>
        </authorList>
    </citation>
    <scope>NUCLEOTIDE SEQUENCE [LARGE SCALE GENOMIC DNA]</scope>
    <source>
        <strain evidence="2">pEa_SNUABM_16</strain>
    </source>
</reference>
<protein>
    <submittedName>
        <fullName evidence="1">Uncharacterized protein</fullName>
    </submittedName>
</protein>
<sequence>MMLFDILKAIPAVILCYIIWRYAMNRVERDRHLLKAQEHYNHGRLDSGNVWIHLKTGRPYTVLCLTNTGVNKSNWRNDWEINVVYTNDFEQVWNRPFSEFCHKFTHVSRGPNEEHFTTTLMGMQMEANTRILIPHEGEMWFEGTIHATPPELVAQGHAPQVVSQRRAHIDMVLGVGQAHPVVVYTVNDKQTAMLLSQFIFIYRKEVSFDGTVSSSV</sequence>
<keyword evidence="2" id="KW-1185">Reference proteome</keyword>